<feature type="domain" description="Alpha-glycerophosphate oxidase C-terminal" evidence="10">
    <location>
        <begin position="405"/>
        <end position="506"/>
    </location>
</feature>
<keyword evidence="6 7" id="KW-0560">Oxidoreductase</keyword>
<dbReference type="PANTHER" id="PTHR11985:SF35">
    <property type="entry name" value="ANAEROBIC GLYCEROL-3-PHOSPHATE DEHYDROGENASE SUBUNIT A"/>
    <property type="match status" value="1"/>
</dbReference>
<dbReference type="PROSITE" id="PS00977">
    <property type="entry name" value="FAD_G3PDH_1"/>
    <property type="match status" value="1"/>
</dbReference>
<dbReference type="InterPro" id="IPR031656">
    <property type="entry name" value="DAO_C"/>
</dbReference>
<evidence type="ECO:0000313" key="11">
    <source>
        <dbReference type="EMBL" id="ASU79965.1"/>
    </source>
</evidence>
<evidence type="ECO:0000256" key="7">
    <source>
        <dbReference type="RuleBase" id="RU361217"/>
    </source>
</evidence>
<comment type="cofactor">
    <cofactor evidence="1 7">
        <name>FAD</name>
        <dbReference type="ChEBI" id="CHEBI:57692"/>
    </cofactor>
</comment>
<dbReference type="GO" id="GO:0046168">
    <property type="term" value="P:glycerol-3-phosphate catabolic process"/>
    <property type="evidence" value="ECO:0007669"/>
    <property type="project" value="TreeGrafter"/>
</dbReference>
<comment type="catalytic activity">
    <reaction evidence="7">
        <text>a quinone + sn-glycerol 3-phosphate = dihydroxyacetone phosphate + a quinol</text>
        <dbReference type="Rhea" id="RHEA:18977"/>
        <dbReference type="ChEBI" id="CHEBI:24646"/>
        <dbReference type="ChEBI" id="CHEBI:57597"/>
        <dbReference type="ChEBI" id="CHEBI:57642"/>
        <dbReference type="ChEBI" id="CHEBI:132124"/>
        <dbReference type="EC" id="1.1.5.3"/>
    </reaction>
</comment>
<dbReference type="Pfam" id="PF01266">
    <property type="entry name" value="DAO"/>
    <property type="match status" value="1"/>
</dbReference>
<dbReference type="Proteomes" id="UP000215043">
    <property type="component" value="Chromosome"/>
</dbReference>
<evidence type="ECO:0000259" key="10">
    <source>
        <dbReference type="Pfam" id="PF16901"/>
    </source>
</evidence>
<comment type="similarity">
    <text evidence="2 7">Belongs to the FAD-dependent glycerol-3-phosphate dehydrogenase family.</text>
</comment>
<evidence type="ECO:0000256" key="2">
    <source>
        <dbReference type="ARBA" id="ARBA00007330"/>
    </source>
</evidence>
<dbReference type="GO" id="GO:0009331">
    <property type="term" value="C:glycerol-3-phosphate dehydrogenase (FAD) complex"/>
    <property type="evidence" value="ECO:0007669"/>
    <property type="project" value="UniProtKB-UniRule"/>
</dbReference>
<dbReference type="Gene3D" id="3.50.50.60">
    <property type="entry name" value="FAD/NAD(P)-binding domain"/>
    <property type="match status" value="1"/>
</dbReference>
<keyword evidence="5" id="KW-0274">FAD</keyword>
<dbReference type="KEGG" id="aey:CDG81_18765"/>
<evidence type="ECO:0000256" key="8">
    <source>
        <dbReference type="SAM" id="MobiDB-lite"/>
    </source>
</evidence>
<dbReference type="SUPFAM" id="SSF51905">
    <property type="entry name" value="FAD/NAD(P)-binding domain"/>
    <property type="match status" value="1"/>
</dbReference>
<keyword evidence="4" id="KW-0319">Glycerol metabolism</keyword>
<dbReference type="EC" id="1.1.5.3" evidence="7"/>
<accession>A0A223RVS9</accession>
<evidence type="ECO:0000256" key="6">
    <source>
        <dbReference type="ARBA" id="ARBA00023002"/>
    </source>
</evidence>
<sequence length="524" mass="54459">MRDTSLNAARRNRELSELAETGRVDLLVIGGGVTGAGVALDAASRGLSVVLAEKHDLAFGTSRWSSKLVHGGLRYLASGRVGIAHESAVERGILLRHTAPHLTRPLPQLVPLLPTTGARQAALVRAGFLAGDALRVAARTGSRALPGSRRIGAAETLRMAPPVRHEGLRGGLLAWDGQLTDDARLVTAIARTAAGHGARVLTRCAAEEVTGRGAVLRDRLGGEAVSLRARAVVNAAGVWAGEIAPELTLRPSRGTHLVVPADSLPGLDAGLTVPIPGTTNRFVFALPADDGRVHIGLTDEETPGPVPDVPEATAHEVDFLLETINTVLTEPLRPEDVLDTYSGLRPLLDGGAGSGSADLSRSHTVLTGGNGVVSVVGGKLTTYRRMAEDAVDEAVRRSGLHAGPCRTGRLPLVGAADRARLARVRAPRRLVARYGTEAPAVLEQAGGESAALEPVAGNTSTTPAELRFAVRHEGALDTGDLLDRRTRLGVVARDREAALPAAEEALGDVEGPSGRVGPAGTSRL</sequence>
<dbReference type="PRINTS" id="PR01001">
    <property type="entry name" value="FADG3PDH"/>
</dbReference>
<feature type="domain" description="FAD dependent oxidoreductase" evidence="9">
    <location>
        <begin position="25"/>
        <end position="384"/>
    </location>
</feature>
<dbReference type="RefSeq" id="WP_052427845.1">
    <property type="nucleotide sequence ID" value="NZ_CP022752.1"/>
</dbReference>
<keyword evidence="3 7" id="KW-0285">Flavoprotein</keyword>
<dbReference type="AlphaFoldDB" id="A0A223RVS9"/>
<dbReference type="OrthoDB" id="9766796at2"/>
<dbReference type="InterPro" id="IPR036188">
    <property type="entry name" value="FAD/NAD-bd_sf"/>
</dbReference>
<dbReference type="EMBL" id="CP022752">
    <property type="protein sequence ID" value="ASU79965.1"/>
    <property type="molecule type" value="Genomic_DNA"/>
</dbReference>
<dbReference type="InterPro" id="IPR000447">
    <property type="entry name" value="G3P_DH_FAD-dep"/>
</dbReference>
<dbReference type="Pfam" id="PF16901">
    <property type="entry name" value="DAO_C"/>
    <property type="match status" value="1"/>
</dbReference>
<dbReference type="GO" id="GO:0004368">
    <property type="term" value="F:glycerol-3-phosphate dehydrogenase (quinone) activity"/>
    <property type="evidence" value="ECO:0007669"/>
    <property type="project" value="UniProtKB-EC"/>
</dbReference>
<name>A0A223RVS9_9ACTN</name>
<dbReference type="PANTHER" id="PTHR11985">
    <property type="entry name" value="GLYCEROL-3-PHOSPHATE DEHYDROGENASE"/>
    <property type="match status" value="1"/>
</dbReference>
<organism evidence="11 12">
    <name type="scientific">Actinopolyspora erythraea</name>
    <dbReference type="NCBI Taxonomy" id="414996"/>
    <lineage>
        <taxon>Bacteria</taxon>
        <taxon>Bacillati</taxon>
        <taxon>Actinomycetota</taxon>
        <taxon>Actinomycetes</taxon>
        <taxon>Actinopolysporales</taxon>
        <taxon>Actinopolysporaceae</taxon>
        <taxon>Actinopolyspora</taxon>
    </lineage>
</organism>
<dbReference type="InterPro" id="IPR038299">
    <property type="entry name" value="DAO_C_sf"/>
</dbReference>
<dbReference type="GO" id="GO:0006071">
    <property type="term" value="P:glycerol metabolic process"/>
    <property type="evidence" value="ECO:0007669"/>
    <property type="project" value="UniProtKB-KW"/>
</dbReference>
<dbReference type="Gene3D" id="3.30.9.10">
    <property type="entry name" value="D-Amino Acid Oxidase, subunit A, domain 2"/>
    <property type="match status" value="1"/>
</dbReference>
<evidence type="ECO:0000259" key="9">
    <source>
        <dbReference type="Pfam" id="PF01266"/>
    </source>
</evidence>
<evidence type="ECO:0000313" key="12">
    <source>
        <dbReference type="Proteomes" id="UP000215043"/>
    </source>
</evidence>
<dbReference type="Gene3D" id="1.10.8.870">
    <property type="entry name" value="Alpha-glycerophosphate oxidase, cap domain"/>
    <property type="match status" value="1"/>
</dbReference>
<evidence type="ECO:0000256" key="4">
    <source>
        <dbReference type="ARBA" id="ARBA00022798"/>
    </source>
</evidence>
<proteinExistence type="inferred from homology"/>
<gene>
    <name evidence="11" type="ORF">CDG81_18765</name>
</gene>
<evidence type="ECO:0000256" key="3">
    <source>
        <dbReference type="ARBA" id="ARBA00022630"/>
    </source>
</evidence>
<dbReference type="PROSITE" id="PS00978">
    <property type="entry name" value="FAD_G3PDH_2"/>
    <property type="match status" value="1"/>
</dbReference>
<dbReference type="InterPro" id="IPR006076">
    <property type="entry name" value="FAD-dep_OxRdtase"/>
</dbReference>
<feature type="region of interest" description="Disordered" evidence="8">
    <location>
        <begin position="501"/>
        <end position="524"/>
    </location>
</feature>
<evidence type="ECO:0000256" key="5">
    <source>
        <dbReference type="ARBA" id="ARBA00022827"/>
    </source>
</evidence>
<protein>
    <recommendedName>
        <fullName evidence="7">Glycerol-3-phosphate dehydrogenase</fullName>
        <ecNumber evidence="7">1.1.5.3</ecNumber>
    </recommendedName>
</protein>
<evidence type="ECO:0000256" key="1">
    <source>
        <dbReference type="ARBA" id="ARBA00001974"/>
    </source>
</evidence>
<reference evidence="11 12" key="1">
    <citation type="submission" date="2017-08" db="EMBL/GenBank/DDBJ databases">
        <title>The complete genome sequence of moderately halophilic actinomycete Actinopolyspora erythraea YIM 90600, the producer of novel erythromycin, novel actinopolysporins A-C and tubercidin.</title>
        <authorList>
            <person name="Yin M."/>
            <person name="Tang S."/>
        </authorList>
    </citation>
    <scope>NUCLEOTIDE SEQUENCE [LARGE SCALE GENOMIC DNA]</scope>
    <source>
        <strain evidence="11 12">YIM 90600</strain>
    </source>
</reference>